<evidence type="ECO:0000259" key="1">
    <source>
        <dbReference type="PROSITE" id="PS50940"/>
    </source>
</evidence>
<dbReference type="SUPFAM" id="SSF57625">
    <property type="entry name" value="Invertebrate chitin-binding proteins"/>
    <property type="match status" value="2"/>
</dbReference>
<reference evidence="2" key="2">
    <citation type="submission" date="2020-05" db="UniProtKB">
        <authorList>
            <consortium name="EnsemblMetazoa"/>
        </authorList>
    </citation>
    <scope>IDENTIFICATION</scope>
    <source>
        <strain evidence="2">maculatus3</strain>
    </source>
</reference>
<name>A0A182SDG5_9DIPT</name>
<keyword evidence="3" id="KW-1185">Reference proteome</keyword>
<organism evidence="2 3">
    <name type="scientific">Anopheles maculatus</name>
    <dbReference type="NCBI Taxonomy" id="74869"/>
    <lineage>
        <taxon>Eukaryota</taxon>
        <taxon>Metazoa</taxon>
        <taxon>Ecdysozoa</taxon>
        <taxon>Arthropoda</taxon>
        <taxon>Hexapoda</taxon>
        <taxon>Insecta</taxon>
        <taxon>Pterygota</taxon>
        <taxon>Neoptera</taxon>
        <taxon>Endopterygota</taxon>
        <taxon>Diptera</taxon>
        <taxon>Nematocera</taxon>
        <taxon>Culicoidea</taxon>
        <taxon>Culicidae</taxon>
        <taxon>Anophelinae</taxon>
        <taxon>Anopheles</taxon>
        <taxon>Anopheles maculatus group</taxon>
    </lineage>
</organism>
<dbReference type="VEuPathDB" id="VectorBase:AMAM004571"/>
<evidence type="ECO:0000313" key="2">
    <source>
        <dbReference type="EnsemblMetazoa" id="AMAM004571-PA"/>
    </source>
</evidence>
<dbReference type="AlphaFoldDB" id="A0A182SDG5"/>
<dbReference type="EnsemblMetazoa" id="AMAM004571-RA">
    <property type="protein sequence ID" value="AMAM004571-PA"/>
    <property type="gene ID" value="AMAM004571"/>
</dbReference>
<evidence type="ECO:0000313" key="3">
    <source>
        <dbReference type="Proteomes" id="UP000075901"/>
    </source>
</evidence>
<dbReference type="InterPro" id="IPR002557">
    <property type="entry name" value="Chitin-bd_dom"/>
</dbReference>
<sequence length="262" mass="29916">MKGCRDTIRITFQKFCMKMLEQHAFRSLLALRGPSRRSLTTCATGRRQDCEDCNTVKICSYDQTPLAQFRCQDVDPTKPYCTGDGICTDIPDPGVVCQKTNDLCPMSAPGYYPDPTNCTRYLYCDDSSLGFEQNCVAANNVYNQSSTSCFLKRRAADCFQVDCSNARNKDKWFIYDPVPQLYFLCSSNGPLMFKCARDTDVFNLTLKRCEFQCRTAGRFAHPDRTDMYYECAYISTSKLEKYEQPCPPLLQFNATEQKCLPV</sequence>
<feature type="domain" description="Chitin-binding type-2" evidence="1">
    <location>
        <begin position="101"/>
        <end position="160"/>
    </location>
</feature>
<accession>A0A182SDG5</accession>
<dbReference type="Proteomes" id="UP000075901">
    <property type="component" value="Unassembled WGS sequence"/>
</dbReference>
<dbReference type="Gene3D" id="2.170.140.10">
    <property type="entry name" value="Chitin binding domain"/>
    <property type="match status" value="2"/>
</dbReference>
<dbReference type="PROSITE" id="PS50940">
    <property type="entry name" value="CHIT_BIND_II"/>
    <property type="match status" value="1"/>
</dbReference>
<dbReference type="InterPro" id="IPR036508">
    <property type="entry name" value="Chitin-bd_dom_sf"/>
</dbReference>
<dbReference type="SMART" id="SM00494">
    <property type="entry name" value="ChtBD2"/>
    <property type="match status" value="2"/>
</dbReference>
<dbReference type="Pfam" id="PF01607">
    <property type="entry name" value="CBM_14"/>
    <property type="match status" value="1"/>
</dbReference>
<dbReference type="GO" id="GO:0008061">
    <property type="term" value="F:chitin binding"/>
    <property type="evidence" value="ECO:0007669"/>
    <property type="project" value="InterPro"/>
</dbReference>
<protein>
    <recommendedName>
        <fullName evidence="1">Chitin-binding type-2 domain-containing protein</fullName>
    </recommendedName>
</protein>
<proteinExistence type="predicted"/>
<dbReference type="GO" id="GO:0005576">
    <property type="term" value="C:extracellular region"/>
    <property type="evidence" value="ECO:0007669"/>
    <property type="project" value="InterPro"/>
</dbReference>
<reference evidence="3" key="1">
    <citation type="submission" date="2013-09" db="EMBL/GenBank/DDBJ databases">
        <title>The Genome Sequence of Anopheles maculatus species B.</title>
        <authorList>
            <consortium name="The Broad Institute Genomics Platform"/>
            <person name="Neafsey D.E."/>
            <person name="Besansky N."/>
            <person name="Howell P."/>
            <person name="Walton C."/>
            <person name="Young S.K."/>
            <person name="Zeng Q."/>
            <person name="Gargeya S."/>
            <person name="Fitzgerald M."/>
            <person name="Haas B."/>
            <person name="Abouelleil A."/>
            <person name="Allen A.W."/>
            <person name="Alvarado L."/>
            <person name="Arachchi H.M."/>
            <person name="Berlin A.M."/>
            <person name="Chapman S.B."/>
            <person name="Gainer-Dewar J."/>
            <person name="Goldberg J."/>
            <person name="Griggs A."/>
            <person name="Gujja S."/>
            <person name="Hansen M."/>
            <person name="Howarth C."/>
            <person name="Imamovic A."/>
            <person name="Ireland A."/>
            <person name="Larimer J."/>
            <person name="McCowan C."/>
            <person name="Murphy C."/>
            <person name="Pearson M."/>
            <person name="Poon T.W."/>
            <person name="Priest M."/>
            <person name="Roberts A."/>
            <person name="Saif S."/>
            <person name="Shea T."/>
            <person name="Sisk P."/>
            <person name="Sykes S."/>
            <person name="Wortman J."/>
            <person name="Nusbaum C."/>
            <person name="Birren B."/>
        </authorList>
    </citation>
    <scope>NUCLEOTIDE SEQUENCE [LARGE SCALE GENOMIC DNA]</scope>
    <source>
        <strain evidence="3">maculatus3</strain>
    </source>
</reference>